<name>A0A5E8B6T6_9ASCO</name>
<dbReference type="Proteomes" id="UP000398389">
    <property type="component" value="Unassembled WGS sequence"/>
</dbReference>
<gene>
    <name evidence="3" type="ORF">SAPINGB_P001652</name>
</gene>
<dbReference type="OrthoDB" id="4096528at2759"/>
<dbReference type="CDD" id="cd12193">
    <property type="entry name" value="bZIP_GCN4"/>
    <property type="match status" value="1"/>
</dbReference>
<evidence type="ECO:0000259" key="2">
    <source>
        <dbReference type="PROSITE" id="PS50217"/>
    </source>
</evidence>
<dbReference type="InterPro" id="IPR046347">
    <property type="entry name" value="bZIP_sf"/>
</dbReference>
<dbReference type="SMART" id="SM00338">
    <property type="entry name" value="BRLZ"/>
    <property type="match status" value="1"/>
</dbReference>
<feature type="compositionally biased region" description="Acidic residues" evidence="1">
    <location>
        <begin position="186"/>
        <end position="196"/>
    </location>
</feature>
<feature type="compositionally biased region" description="Basic and acidic residues" evidence="1">
    <location>
        <begin position="258"/>
        <end position="268"/>
    </location>
</feature>
<dbReference type="GeneID" id="43580473"/>
<dbReference type="RefSeq" id="XP_031852264.1">
    <property type="nucleotide sequence ID" value="XM_031996373.1"/>
</dbReference>
<feature type="domain" description="BZIP" evidence="2">
    <location>
        <begin position="237"/>
        <end position="293"/>
    </location>
</feature>
<evidence type="ECO:0000313" key="4">
    <source>
        <dbReference type="Proteomes" id="UP000398389"/>
    </source>
</evidence>
<organism evidence="3 4">
    <name type="scientific">Magnusiomyces paraingens</name>
    <dbReference type="NCBI Taxonomy" id="2606893"/>
    <lineage>
        <taxon>Eukaryota</taxon>
        <taxon>Fungi</taxon>
        <taxon>Dikarya</taxon>
        <taxon>Ascomycota</taxon>
        <taxon>Saccharomycotina</taxon>
        <taxon>Dipodascomycetes</taxon>
        <taxon>Dipodascales</taxon>
        <taxon>Dipodascaceae</taxon>
        <taxon>Magnusiomyces</taxon>
    </lineage>
</organism>
<dbReference type="GO" id="GO:0003700">
    <property type="term" value="F:DNA-binding transcription factor activity"/>
    <property type="evidence" value="ECO:0007669"/>
    <property type="project" value="InterPro"/>
</dbReference>
<dbReference type="EMBL" id="CABVLU010000001">
    <property type="protein sequence ID" value="VVT47319.1"/>
    <property type="molecule type" value="Genomic_DNA"/>
</dbReference>
<dbReference type="Pfam" id="PF07716">
    <property type="entry name" value="bZIP_2"/>
    <property type="match status" value="1"/>
</dbReference>
<dbReference type="PROSITE" id="PS50217">
    <property type="entry name" value="BZIP"/>
    <property type="match status" value="1"/>
</dbReference>
<sequence length="293" mass="32305">MVACTPDFDTKSILVVPNSTNTISITTPPLICDPSCLTPESLLTATPLVAVGSVQNVAPDLPRVPDNTPVDALALGSVPNYNLDSFDSHFIDKLLNSSLVDSAVEDPSNWESLFPDSNKAVATTSAISPLSRPLSTVSELVTDVLPTTITEEMVLSPVTHPVFETKFVHEKRSAMVLAGKEKKNEEDDDDEEDDEDLERRSKKRHISALEFEELASISLDSGSSPSKELPPIVVDPSDRRAVKRARNTMAARRSREKKKMEMDDLRQKVSDQERVIMKLEAQVNLLRTLLNQK</sequence>
<proteinExistence type="predicted"/>
<evidence type="ECO:0000256" key="1">
    <source>
        <dbReference type="SAM" id="MobiDB-lite"/>
    </source>
</evidence>
<feature type="region of interest" description="Disordered" evidence="1">
    <location>
        <begin position="178"/>
        <end position="202"/>
    </location>
</feature>
<protein>
    <recommendedName>
        <fullName evidence="2">BZIP domain-containing protein</fullName>
    </recommendedName>
</protein>
<dbReference type="Gene3D" id="3.30.160.60">
    <property type="entry name" value="Classic Zinc Finger"/>
    <property type="match status" value="1"/>
</dbReference>
<dbReference type="SUPFAM" id="SSF57959">
    <property type="entry name" value="Leucine zipper domain"/>
    <property type="match status" value="1"/>
</dbReference>
<reference evidence="3 4" key="1">
    <citation type="submission" date="2019-09" db="EMBL/GenBank/DDBJ databases">
        <authorList>
            <person name="Brejova B."/>
        </authorList>
    </citation>
    <scope>NUCLEOTIDE SEQUENCE [LARGE SCALE GENOMIC DNA]</scope>
</reference>
<keyword evidence="4" id="KW-1185">Reference proteome</keyword>
<dbReference type="InterPro" id="IPR004827">
    <property type="entry name" value="bZIP"/>
</dbReference>
<evidence type="ECO:0000313" key="3">
    <source>
        <dbReference type="EMBL" id="VVT47319.1"/>
    </source>
</evidence>
<feature type="region of interest" description="Disordered" evidence="1">
    <location>
        <begin position="249"/>
        <end position="268"/>
    </location>
</feature>
<dbReference type="AlphaFoldDB" id="A0A5E8B6T6"/>
<accession>A0A5E8B6T6</accession>
<dbReference type="PROSITE" id="PS00036">
    <property type="entry name" value="BZIP_BASIC"/>
    <property type="match status" value="1"/>
</dbReference>